<reference evidence="1" key="1">
    <citation type="journal article" date="2020" name="Stud. Mycol.">
        <title>101 Dothideomycetes genomes: a test case for predicting lifestyles and emergence of pathogens.</title>
        <authorList>
            <person name="Haridas S."/>
            <person name="Albert R."/>
            <person name="Binder M."/>
            <person name="Bloem J."/>
            <person name="Labutti K."/>
            <person name="Salamov A."/>
            <person name="Andreopoulos B."/>
            <person name="Baker S."/>
            <person name="Barry K."/>
            <person name="Bills G."/>
            <person name="Bluhm B."/>
            <person name="Cannon C."/>
            <person name="Castanera R."/>
            <person name="Culley D."/>
            <person name="Daum C."/>
            <person name="Ezra D."/>
            <person name="Gonzalez J."/>
            <person name="Henrissat B."/>
            <person name="Kuo A."/>
            <person name="Liang C."/>
            <person name="Lipzen A."/>
            <person name="Lutzoni F."/>
            <person name="Magnuson J."/>
            <person name="Mondo S."/>
            <person name="Nolan M."/>
            <person name="Ohm R."/>
            <person name="Pangilinan J."/>
            <person name="Park H.-J."/>
            <person name="Ramirez L."/>
            <person name="Alfaro M."/>
            <person name="Sun H."/>
            <person name="Tritt A."/>
            <person name="Yoshinaga Y."/>
            <person name="Zwiers L.-H."/>
            <person name="Turgeon B."/>
            <person name="Goodwin S."/>
            <person name="Spatafora J."/>
            <person name="Crous P."/>
            <person name="Grigoriev I."/>
        </authorList>
    </citation>
    <scope>NUCLEOTIDE SEQUENCE</scope>
    <source>
        <strain evidence="1">ATCC 200398</strain>
    </source>
</reference>
<proteinExistence type="predicted"/>
<gene>
    <name evidence="1" type="ORF">BDR25DRAFT_365744</name>
</gene>
<accession>A0ACB6R2V8</accession>
<comment type="caution">
    <text evidence="1">The sequence shown here is derived from an EMBL/GenBank/DDBJ whole genome shotgun (WGS) entry which is preliminary data.</text>
</comment>
<evidence type="ECO:0000313" key="1">
    <source>
        <dbReference type="EMBL" id="KAF2472657.1"/>
    </source>
</evidence>
<dbReference type="EMBL" id="MU003501">
    <property type="protein sequence ID" value="KAF2472657.1"/>
    <property type="molecule type" value="Genomic_DNA"/>
</dbReference>
<name>A0ACB6R2V8_9PLEO</name>
<sequence>MALSVENIEKAEVCEVVVSPIDLSKGSGYVLDASASGAELLKKTTDGKTVLIPQPTDDKADPLNWSKYKKHAILLVVSAAAFLPDFTSAIGAVALVPQSVQYGKVPDGIIPSLAGNIFMLGAGGVLVVPAMAYFGRLPVLFWFILMALWSTAWCAAPANFEQFMAARIINGFFSTVAQGGGLIFINDIFFVHEHARKINIWSSFIIISPYLSPLITAFIIEKHEWNWAFWLATLLHGLCLIAIVCIGEETYYDRRIPEDQQPAQSSRLKRLVGVEQWKSRERRNSFVGAFSRPVLAICKPVVLICTIYYFLIFAWTVGVNTTLSIFLQPLYGFGGTQLGYFYFTAVVAGILGEVTGHWLHDYNASFWMRRNKGVLEPEARLWVLWIATPFMVAGLILVGFAYHNVYHYMVVAFGWGINVFGIMISTVGLNAYVLDSYPNASGEVSAWLNFGRTTGGFMVTYVQIRWATKMGPQNSFSIQGSIVAAAFFLIVGLQVWGKRLRKWGGELKFQTN</sequence>
<keyword evidence="2" id="KW-1185">Reference proteome</keyword>
<evidence type="ECO:0000313" key="2">
    <source>
        <dbReference type="Proteomes" id="UP000799755"/>
    </source>
</evidence>
<dbReference type="Proteomes" id="UP000799755">
    <property type="component" value="Unassembled WGS sequence"/>
</dbReference>
<organism evidence="1 2">
    <name type="scientific">Lindgomyces ingoldianus</name>
    <dbReference type="NCBI Taxonomy" id="673940"/>
    <lineage>
        <taxon>Eukaryota</taxon>
        <taxon>Fungi</taxon>
        <taxon>Dikarya</taxon>
        <taxon>Ascomycota</taxon>
        <taxon>Pezizomycotina</taxon>
        <taxon>Dothideomycetes</taxon>
        <taxon>Pleosporomycetidae</taxon>
        <taxon>Pleosporales</taxon>
        <taxon>Lindgomycetaceae</taxon>
        <taxon>Lindgomyces</taxon>
    </lineage>
</organism>
<protein>
    <submittedName>
        <fullName evidence="1">MFS transporter</fullName>
    </submittedName>
</protein>